<dbReference type="Proteomes" id="UP000076881">
    <property type="component" value="Unassembled WGS sequence"/>
</dbReference>
<keyword evidence="2" id="KW-0472">Membrane</keyword>
<keyword evidence="4" id="KW-1185">Reference proteome</keyword>
<dbReference type="EMBL" id="AZHF01000007">
    <property type="protein sequence ID" value="OAA72737.1"/>
    <property type="molecule type" value="Genomic_DNA"/>
</dbReference>
<gene>
    <name evidence="3" type="ORF">LEL_08521</name>
</gene>
<dbReference type="OrthoDB" id="3254104at2759"/>
<proteinExistence type="predicted"/>
<feature type="transmembrane region" description="Helical" evidence="2">
    <location>
        <begin position="147"/>
        <end position="168"/>
    </location>
</feature>
<protein>
    <submittedName>
        <fullName evidence="3">Uncharacterized protein</fullName>
    </submittedName>
</protein>
<feature type="transmembrane region" description="Helical" evidence="2">
    <location>
        <begin position="114"/>
        <end position="135"/>
    </location>
</feature>
<evidence type="ECO:0000313" key="3">
    <source>
        <dbReference type="EMBL" id="OAA72737.1"/>
    </source>
</evidence>
<feature type="transmembrane region" description="Helical" evidence="2">
    <location>
        <begin position="180"/>
        <end position="199"/>
    </location>
</feature>
<keyword evidence="2" id="KW-1133">Transmembrane helix</keyword>
<accession>A0A168DKZ0</accession>
<comment type="caution">
    <text evidence="3">The sequence shown here is derived from an EMBL/GenBank/DDBJ whole genome shotgun (WGS) entry which is preliminary data.</text>
</comment>
<sequence length="237" mass="26812">MSRLLDRFRPSRPSNQKWNFAPDHHGFPDSFRPKPLGRVDTFHSRYVQMLLDQDNVAKTHNILAAFFVWLLLASFIVFPGTFTTIQKSIEDNENGKFPSKAAESIFKSVKNVGLLALAAIMCSISVIGMTSLAFRHMNNYVWILNKLFLPGVANCTAGLISTLIGVYTQQKGVWSITAKVTAIVEGCGLAICGTVWYVVDHYFLCKVKETHGTHYDEWPKHRSDEYELPPKYHGQMI</sequence>
<feature type="region of interest" description="Disordered" evidence="1">
    <location>
        <begin position="1"/>
        <end position="21"/>
    </location>
</feature>
<evidence type="ECO:0000256" key="1">
    <source>
        <dbReference type="SAM" id="MobiDB-lite"/>
    </source>
</evidence>
<keyword evidence="2" id="KW-0812">Transmembrane</keyword>
<organism evidence="3 4">
    <name type="scientific">Akanthomyces lecanii RCEF 1005</name>
    <dbReference type="NCBI Taxonomy" id="1081108"/>
    <lineage>
        <taxon>Eukaryota</taxon>
        <taxon>Fungi</taxon>
        <taxon>Dikarya</taxon>
        <taxon>Ascomycota</taxon>
        <taxon>Pezizomycotina</taxon>
        <taxon>Sordariomycetes</taxon>
        <taxon>Hypocreomycetidae</taxon>
        <taxon>Hypocreales</taxon>
        <taxon>Cordycipitaceae</taxon>
        <taxon>Akanthomyces</taxon>
        <taxon>Cordyceps confragosa</taxon>
    </lineage>
</organism>
<evidence type="ECO:0000313" key="4">
    <source>
        <dbReference type="Proteomes" id="UP000076881"/>
    </source>
</evidence>
<dbReference type="AlphaFoldDB" id="A0A168DKZ0"/>
<evidence type="ECO:0000256" key="2">
    <source>
        <dbReference type="SAM" id="Phobius"/>
    </source>
</evidence>
<name>A0A168DKZ0_CORDF</name>
<reference evidence="3 4" key="1">
    <citation type="journal article" date="2016" name="Genome Biol. Evol.">
        <title>Divergent and convergent evolution of fungal pathogenicity.</title>
        <authorList>
            <person name="Shang Y."/>
            <person name="Xiao G."/>
            <person name="Zheng P."/>
            <person name="Cen K."/>
            <person name="Zhan S."/>
            <person name="Wang C."/>
        </authorList>
    </citation>
    <scope>NUCLEOTIDE SEQUENCE [LARGE SCALE GENOMIC DNA]</scope>
    <source>
        <strain evidence="3 4">RCEF 1005</strain>
    </source>
</reference>
<feature type="transmembrane region" description="Helical" evidence="2">
    <location>
        <begin position="62"/>
        <end position="82"/>
    </location>
</feature>